<feature type="domain" description="Polyphosphate kinase-2-related" evidence="1">
    <location>
        <begin position="11"/>
        <end position="236"/>
    </location>
</feature>
<dbReference type="GO" id="GO:0006797">
    <property type="term" value="P:polyphosphate metabolic process"/>
    <property type="evidence" value="ECO:0007669"/>
    <property type="project" value="InterPro"/>
</dbReference>
<dbReference type="AlphaFoldDB" id="A0A1Z3HU35"/>
<keyword evidence="3" id="KW-1185">Reference proteome</keyword>
<keyword evidence="2" id="KW-0418">Kinase</keyword>
<dbReference type="GO" id="GO:0043751">
    <property type="term" value="F:polyphosphate:AMP phosphotransferase activity"/>
    <property type="evidence" value="ECO:0007669"/>
    <property type="project" value="InterPro"/>
</dbReference>
<dbReference type="EMBL" id="CP021983">
    <property type="protein sequence ID" value="ASC73785.1"/>
    <property type="molecule type" value="Genomic_DNA"/>
</dbReference>
<dbReference type="RefSeq" id="WP_088431149.1">
    <property type="nucleotide sequence ID" value="NZ_CP021983.2"/>
</dbReference>
<sequence length="493" mass="57881">MFESAELGHTIDKATYAAAEPPLRADLLDAQFDVAEAKQFAVIILVSGVEGAGKGETVNLLSKWMDPRHLIVHGMGVPSDEERERPPMWRFWRALPAQGRIGVFFGSWYSDPIVGRVQGDYDAAALEQHLQTIVHFERMLVAEGVLLVKFWFHLSKKRQKKRLKALEKDPNTRWRVTKADWKRFKHYDEFRAVSERVLRTTSTAEAPWFVIEGTDECYRSLMVGRILLNALQQRLQQLSHTEKRILAPPLVAPIDQRNILNTLDLCQSLQKSDYKDTLEHYQGRLNLLVRQLSERQRALVAVFEGWDAAGKGGSIRRVTGALDARWYRVISVGAPSEEEQAQPYLWRFWRHIPRWGRVTLFDRSWYGRVLVERVEHFCPEAAWMRAYGEIREFEQQLVQHRVVLAKFWLHISKDEQLKRFQERETVRFKRFKITEEDWRNRAKWDEYEQAVCDMIDRTHTDRAPWTLVEANNKYYARIKVLQTLCQTLEATFD</sequence>
<dbReference type="Proteomes" id="UP000191901">
    <property type="component" value="Chromosome"/>
</dbReference>
<accession>A0A1Z3HU35</accession>
<dbReference type="Pfam" id="PF03976">
    <property type="entry name" value="PPK2"/>
    <property type="match status" value="2"/>
</dbReference>
<gene>
    <name evidence="2" type="primary">tmk_2</name>
    <name evidence="2" type="ORF">XM38_047570</name>
</gene>
<evidence type="ECO:0000313" key="3">
    <source>
        <dbReference type="Proteomes" id="UP000191901"/>
    </source>
</evidence>
<dbReference type="NCBIfam" id="TIGR03708">
    <property type="entry name" value="poly_P_AMP_trns"/>
    <property type="match status" value="1"/>
</dbReference>
<dbReference type="PANTHER" id="PTHR34383:SF3">
    <property type="entry name" value="POLYPHOSPHATE:AMP PHOSPHOTRANSFERASE"/>
    <property type="match status" value="1"/>
</dbReference>
<dbReference type="GO" id="GO:0004798">
    <property type="term" value="F:dTMP kinase activity"/>
    <property type="evidence" value="ECO:0007669"/>
    <property type="project" value="UniProtKB-EC"/>
</dbReference>
<evidence type="ECO:0000313" key="2">
    <source>
        <dbReference type="EMBL" id="ASC73785.1"/>
    </source>
</evidence>
<reference evidence="2 3" key="1">
    <citation type="journal article" date="2016" name="Biochim. Biophys. Acta">
        <title>Characterization of red-shifted phycobilisomes isolated from the chlorophyll f-containing cyanobacterium Halomicronema hongdechloris.</title>
        <authorList>
            <person name="Li Y."/>
            <person name="Lin Y."/>
            <person name="Garvey C.J."/>
            <person name="Birch D."/>
            <person name="Corkery R.W."/>
            <person name="Loughlin P.C."/>
            <person name="Scheer H."/>
            <person name="Willows R.D."/>
            <person name="Chen M."/>
        </authorList>
    </citation>
    <scope>NUCLEOTIDE SEQUENCE [LARGE SCALE GENOMIC DNA]</scope>
    <source>
        <strain evidence="2 3">C2206</strain>
    </source>
</reference>
<proteinExistence type="predicted"/>
<dbReference type="SUPFAM" id="SSF52540">
    <property type="entry name" value="P-loop containing nucleoside triphosphate hydrolases"/>
    <property type="match status" value="2"/>
</dbReference>
<protein>
    <submittedName>
        <fullName evidence="2">Thymidylate kinase</fullName>
        <ecNumber evidence="2">2.7.4.9</ecNumber>
    </submittedName>
</protein>
<dbReference type="EC" id="2.7.4.9" evidence="2"/>
<name>A0A1Z3HU35_9CYAN</name>
<dbReference type="KEGG" id="hhg:XM38_047570"/>
<feature type="domain" description="Polyphosphate kinase-2-related" evidence="1">
    <location>
        <begin position="269"/>
        <end position="490"/>
    </location>
</feature>
<keyword evidence="2" id="KW-0808">Transferase</keyword>
<dbReference type="OrthoDB" id="9775224at2"/>
<evidence type="ECO:0000259" key="1">
    <source>
        <dbReference type="Pfam" id="PF03976"/>
    </source>
</evidence>
<dbReference type="InterPro" id="IPR022488">
    <property type="entry name" value="PPK2-related"/>
</dbReference>
<dbReference type="InterPro" id="IPR022489">
    <property type="entry name" value="PolyP_AMP_Tfrase"/>
</dbReference>
<dbReference type="Gene3D" id="3.40.50.300">
    <property type="entry name" value="P-loop containing nucleotide triphosphate hydrolases"/>
    <property type="match status" value="2"/>
</dbReference>
<organism evidence="2 3">
    <name type="scientific">Halomicronema hongdechloris C2206</name>
    <dbReference type="NCBI Taxonomy" id="1641165"/>
    <lineage>
        <taxon>Bacteria</taxon>
        <taxon>Bacillati</taxon>
        <taxon>Cyanobacteriota</taxon>
        <taxon>Cyanophyceae</taxon>
        <taxon>Nodosilineales</taxon>
        <taxon>Nodosilineaceae</taxon>
        <taxon>Halomicronema</taxon>
    </lineage>
</organism>
<dbReference type="InterPro" id="IPR027417">
    <property type="entry name" value="P-loop_NTPase"/>
</dbReference>
<dbReference type="PANTHER" id="PTHR34383">
    <property type="entry name" value="POLYPHOSPHATE:AMP PHOSPHOTRANSFERASE-RELATED"/>
    <property type="match status" value="1"/>
</dbReference>